<comment type="caution">
    <text evidence="1">The sequence shown here is derived from an EMBL/GenBank/DDBJ whole genome shotgun (WGS) entry which is preliminary data.</text>
</comment>
<keyword evidence="2" id="KW-1185">Reference proteome</keyword>
<reference evidence="1 2" key="1">
    <citation type="journal article" date="2022" name="Front. Cell. Infect. Microbiol.">
        <title>The Genomes of Two Strains of Taenia crassiceps the Animal Model for the Study of Human Cysticercosis.</title>
        <authorList>
            <person name="Bobes R.J."/>
            <person name="Estrada K."/>
            <person name="Rios-Valencia D.G."/>
            <person name="Calderon-Gallegos A."/>
            <person name="de la Torre P."/>
            <person name="Carrero J.C."/>
            <person name="Sanchez-Flores A."/>
            <person name="Laclette J.P."/>
        </authorList>
    </citation>
    <scope>NUCLEOTIDE SEQUENCE [LARGE SCALE GENOMIC DNA]</scope>
    <source>
        <strain evidence="1">WFUcys</strain>
    </source>
</reference>
<protein>
    <recommendedName>
        <fullName evidence="3">ES1 protein</fullName>
    </recommendedName>
</protein>
<sequence length="177" mass="18490">MSARTGPKKVALVLHGCGVFDGSEIHEATSKAGAEVSAFAPNIQQDHVTDHSTGSNVTEKRSNFVSAGASCEVLPDVKRVIGDFVHAKKPIGLCCIAPVLAARCLPGVHVTIGTDAVTAKAIKNMGAVHENCEITGVCTDENFKVVTAPAYMYGSATIADIFDNIGLLVKRVLSLTN</sequence>
<dbReference type="EMBL" id="JAKROA010000002">
    <property type="protein sequence ID" value="KAL5109658.1"/>
    <property type="molecule type" value="Genomic_DNA"/>
</dbReference>
<dbReference type="Proteomes" id="UP001651158">
    <property type="component" value="Unassembled WGS sequence"/>
</dbReference>
<dbReference type="Gene3D" id="3.40.50.880">
    <property type="match status" value="2"/>
</dbReference>
<dbReference type="PANTHER" id="PTHR10224:SF12">
    <property type="entry name" value="GLYOXALASE ELBB"/>
    <property type="match status" value="1"/>
</dbReference>
<evidence type="ECO:0000313" key="2">
    <source>
        <dbReference type="Proteomes" id="UP001651158"/>
    </source>
</evidence>
<dbReference type="InterPro" id="IPR029062">
    <property type="entry name" value="Class_I_gatase-like"/>
</dbReference>
<accession>A0ABR4QKQ8</accession>
<name>A0ABR4QKQ8_9CEST</name>
<organism evidence="1 2">
    <name type="scientific">Taenia crassiceps</name>
    <dbReference type="NCBI Taxonomy" id="6207"/>
    <lineage>
        <taxon>Eukaryota</taxon>
        <taxon>Metazoa</taxon>
        <taxon>Spiralia</taxon>
        <taxon>Lophotrochozoa</taxon>
        <taxon>Platyhelminthes</taxon>
        <taxon>Cestoda</taxon>
        <taxon>Eucestoda</taxon>
        <taxon>Cyclophyllidea</taxon>
        <taxon>Taeniidae</taxon>
        <taxon>Taenia</taxon>
    </lineage>
</organism>
<evidence type="ECO:0000313" key="1">
    <source>
        <dbReference type="EMBL" id="KAL5109658.1"/>
    </source>
</evidence>
<gene>
    <name evidence="1" type="ORF">TcWFU_000221</name>
</gene>
<proteinExistence type="predicted"/>
<dbReference type="SUPFAM" id="SSF52317">
    <property type="entry name" value="Class I glutamine amidotransferase-like"/>
    <property type="match status" value="1"/>
</dbReference>
<dbReference type="PANTHER" id="PTHR10224">
    <property type="entry name" value="ES1 PROTEIN HOMOLOG, MITOCHONDRIAL"/>
    <property type="match status" value="1"/>
</dbReference>
<evidence type="ECO:0008006" key="3">
    <source>
        <dbReference type="Google" id="ProtNLM"/>
    </source>
</evidence>